<reference evidence="4" key="1">
    <citation type="submission" date="2016-10" db="EMBL/GenBank/DDBJ databases">
        <authorList>
            <person name="Varghese N."/>
            <person name="Submissions S."/>
        </authorList>
    </citation>
    <scope>NUCLEOTIDE SEQUENCE [LARGE SCALE GENOMIC DNA]</scope>
    <source>
        <strain evidence="4">CCM 7469</strain>
    </source>
</reference>
<evidence type="ECO:0000256" key="1">
    <source>
        <dbReference type="SAM" id="Phobius"/>
    </source>
</evidence>
<dbReference type="GO" id="GO:0016787">
    <property type="term" value="F:hydrolase activity"/>
    <property type="evidence" value="ECO:0007669"/>
    <property type="project" value="UniProtKB-KW"/>
</dbReference>
<keyword evidence="4" id="KW-1185">Reference proteome</keyword>
<dbReference type="PANTHER" id="PTHR23028">
    <property type="entry name" value="ACETYLTRANSFERASE"/>
    <property type="match status" value="1"/>
</dbReference>
<dbReference type="AlphaFoldDB" id="A0A1G8LUA2"/>
<feature type="transmembrane region" description="Helical" evidence="1">
    <location>
        <begin position="157"/>
        <end position="175"/>
    </location>
</feature>
<feature type="transmembrane region" description="Helical" evidence="1">
    <location>
        <begin position="309"/>
        <end position="330"/>
    </location>
</feature>
<name>A0A1G8LUA2_9PSED</name>
<dbReference type="PANTHER" id="PTHR23028:SF131">
    <property type="entry name" value="BLR2367 PROTEIN"/>
    <property type="match status" value="1"/>
</dbReference>
<protein>
    <submittedName>
        <fullName evidence="3">Peptidoglycan/LPS O-acetylase OafA/YrhL, contains acyltransferase and SGNH-hydrolase domains</fullName>
    </submittedName>
</protein>
<dbReference type="Proteomes" id="UP000199636">
    <property type="component" value="Unassembled WGS sequence"/>
</dbReference>
<feature type="transmembrane region" description="Helical" evidence="1">
    <location>
        <begin position="278"/>
        <end position="297"/>
    </location>
</feature>
<feature type="domain" description="Acyltransferase 3" evidence="2">
    <location>
        <begin position="14"/>
        <end position="323"/>
    </location>
</feature>
<proteinExistence type="predicted"/>
<organism evidence="3 4">
    <name type="scientific">Pseudomonas panipatensis</name>
    <dbReference type="NCBI Taxonomy" id="428992"/>
    <lineage>
        <taxon>Bacteria</taxon>
        <taxon>Pseudomonadati</taxon>
        <taxon>Pseudomonadota</taxon>
        <taxon>Gammaproteobacteria</taxon>
        <taxon>Pseudomonadales</taxon>
        <taxon>Pseudomonadaceae</taxon>
        <taxon>Pseudomonas</taxon>
    </lineage>
</organism>
<keyword evidence="3" id="KW-0012">Acyltransferase</keyword>
<evidence type="ECO:0000313" key="4">
    <source>
        <dbReference type="Proteomes" id="UP000199636"/>
    </source>
</evidence>
<dbReference type="GO" id="GO:0016020">
    <property type="term" value="C:membrane"/>
    <property type="evidence" value="ECO:0007669"/>
    <property type="project" value="TreeGrafter"/>
</dbReference>
<dbReference type="GO" id="GO:0016747">
    <property type="term" value="F:acyltransferase activity, transferring groups other than amino-acyl groups"/>
    <property type="evidence" value="ECO:0007669"/>
    <property type="project" value="InterPro"/>
</dbReference>
<keyword evidence="1" id="KW-0472">Membrane</keyword>
<feature type="transmembrane region" description="Helical" evidence="1">
    <location>
        <begin position="219"/>
        <end position="237"/>
    </location>
</feature>
<feature type="transmembrane region" description="Helical" evidence="1">
    <location>
        <begin position="195"/>
        <end position="212"/>
    </location>
</feature>
<feature type="transmembrane region" description="Helical" evidence="1">
    <location>
        <begin position="75"/>
        <end position="95"/>
    </location>
</feature>
<keyword evidence="3" id="KW-0378">Hydrolase</keyword>
<dbReference type="Pfam" id="PF01757">
    <property type="entry name" value="Acyl_transf_3"/>
    <property type="match status" value="1"/>
</dbReference>
<sequence length="360" mass="40790">MQINDNKVKTLHFSALDGLRGLAAIAVALFHWLLNFAGFLAVDFFLVLSGFILAHRYLYSDRPISSGRFVISRLARLYPMHLFGLLSYAAVYTLLVKDIPRYPDGTLFTFIQQLTMTHNIGLNTHGQTWNVQSWSISVEFWLNLIFFCYIRRTTSSIGLLLMSVAGLLIIFNLTGHIDTTYQNYFQVINSGLLRGWSSFVLGILAYRGWLLARRIEWQPLTILMAECIVTLATLTLFFARNGNMRSLDIFAPFAFTALVLVFALELGPLARLIRRLKWLGNISYSIYLNHLVVLMLVDTGLASLGLSHAALTPIYLGSLLVYSMLTYRWIELPGKAWIARAVKQQRANHSVDARGDELRS</sequence>
<dbReference type="GO" id="GO:0000271">
    <property type="term" value="P:polysaccharide biosynthetic process"/>
    <property type="evidence" value="ECO:0007669"/>
    <property type="project" value="TreeGrafter"/>
</dbReference>
<keyword evidence="3" id="KW-0808">Transferase</keyword>
<accession>A0A1G8LUA2</accession>
<feature type="transmembrane region" description="Helical" evidence="1">
    <location>
        <begin position="36"/>
        <end position="54"/>
    </location>
</feature>
<evidence type="ECO:0000313" key="3">
    <source>
        <dbReference type="EMBL" id="SDI59301.1"/>
    </source>
</evidence>
<dbReference type="InterPro" id="IPR050879">
    <property type="entry name" value="Acyltransferase_3"/>
</dbReference>
<evidence type="ECO:0000259" key="2">
    <source>
        <dbReference type="Pfam" id="PF01757"/>
    </source>
</evidence>
<dbReference type="RefSeq" id="WP_170842859.1">
    <property type="nucleotide sequence ID" value="NZ_FNDS01000012.1"/>
</dbReference>
<dbReference type="InterPro" id="IPR002656">
    <property type="entry name" value="Acyl_transf_3_dom"/>
</dbReference>
<gene>
    <name evidence="3" type="ORF">SAMN05216272_11297</name>
</gene>
<keyword evidence="1" id="KW-1133">Transmembrane helix</keyword>
<keyword evidence="1" id="KW-0812">Transmembrane</keyword>
<dbReference type="EMBL" id="FNDS01000012">
    <property type="protein sequence ID" value="SDI59301.1"/>
    <property type="molecule type" value="Genomic_DNA"/>
</dbReference>
<feature type="transmembrane region" description="Helical" evidence="1">
    <location>
        <begin position="249"/>
        <end position="266"/>
    </location>
</feature>